<evidence type="ECO:0000313" key="3">
    <source>
        <dbReference type="EMBL" id="AXE34288.1"/>
    </source>
</evidence>
<organism evidence="2 4">
    <name type="scientific">Chromobacterium phragmitis</name>
    <dbReference type="NCBI Taxonomy" id="2202141"/>
    <lineage>
        <taxon>Bacteria</taxon>
        <taxon>Pseudomonadati</taxon>
        <taxon>Pseudomonadota</taxon>
        <taxon>Betaproteobacteria</taxon>
        <taxon>Neisseriales</taxon>
        <taxon>Chromobacteriaceae</taxon>
        <taxon>Chromobacterium</taxon>
    </lineage>
</organism>
<dbReference type="AlphaFoldDB" id="A0A344UDZ4"/>
<keyword evidence="1" id="KW-0812">Transmembrane</keyword>
<dbReference type="EMBL" id="CP029554">
    <property type="protein sequence ID" value="AXE34288.1"/>
    <property type="molecule type" value="Genomic_DNA"/>
</dbReference>
<feature type="transmembrane region" description="Helical" evidence="1">
    <location>
        <begin position="12"/>
        <end position="28"/>
    </location>
</feature>
<keyword evidence="1" id="KW-0472">Membrane</keyword>
<proteinExistence type="predicted"/>
<accession>A0A344UDZ4</accession>
<evidence type="ECO:0000313" key="2">
    <source>
        <dbReference type="EMBL" id="AXE33492.1"/>
    </source>
</evidence>
<dbReference type="KEGG" id="chrb:DK843_03670"/>
<keyword evidence="1" id="KW-1133">Transmembrane helix</keyword>
<dbReference type="Proteomes" id="UP000252038">
    <property type="component" value="Chromosome"/>
</dbReference>
<gene>
    <name evidence="2" type="ORF">DK843_03670</name>
    <name evidence="3" type="ORF">DK843_08265</name>
</gene>
<protein>
    <submittedName>
        <fullName evidence="2">Uncharacterized protein</fullName>
    </submittedName>
</protein>
<dbReference type="KEGG" id="chrb:DK843_08265"/>
<evidence type="ECO:0000313" key="4">
    <source>
        <dbReference type="Proteomes" id="UP000252038"/>
    </source>
</evidence>
<name>A0A344UDZ4_9NEIS</name>
<evidence type="ECO:0000256" key="1">
    <source>
        <dbReference type="SAM" id="Phobius"/>
    </source>
</evidence>
<feature type="transmembrane region" description="Helical" evidence="1">
    <location>
        <begin position="40"/>
        <end position="61"/>
    </location>
</feature>
<reference evidence="2 4" key="1">
    <citation type="submission" date="2018-05" db="EMBL/GenBank/DDBJ databases">
        <title>Genome sequencing, assembly and analysis of the novel insecticidal bacterium, Chromobacterium phragmitis.</title>
        <authorList>
            <person name="Sparks M.E."/>
            <person name="Blackburn M.B."/>
            <person name="Gundersen-Rindal D.E."/>
        </authorList>
    </citation>
    <scope>NUCLEOTIDE SEQUENCE [LARGE SCALE GENOMIC DNA]</scope>
    <source>
        <strain evidence="2">IIBBL 274-1</strain>
    </source>
</reference>
<dbReference type="EMBL" id="CP029554">
    <property type="protein sequence ID" value="AXE33492.1"/>
    <property type="molecule type" value="Genomic_DNA"/>
</dbReference>
<sequence>MAWVLKDMMDFPFYPFAYVNVTVYLRIIDFKANNENVNILLMFRSCILILRLCCCHSLFWLCHDN</sequence>